<reference evidence="1 2" key="1">
    <citation type="submission" date="2020-05" db="EMBL/GenBank/DDBJ databases">
        <title>Identification and distribution of gene clusters putatively required for synthesis of sphingolipid metabolism inhibitors in phylogenetically diverse species of the filamentous fungus Fusarium.</title>
        <authorList>
            <person name="Kim H.-S."/>
            <person name="Busman M."/>
            <person name="Brown D.W."/>
            <person name="Divon H."/>
            <person name="Uhlig S."/>
            <person name="Proctor R.H."/>
        </authorList>
    </citation>
    <scope>NUCLEOTIDE SEQUENCE [LARGE SCALE GENOMIC DNA]</scope>
    <source>
        <strain evidence="1 2">NRRL 20693</strain>
    </source>
</reference>
<dbReference type="Pfam" id="PF01042">
    <property type="entry name" value="Ribonuc_L-PSP"/>
    <property type="match status" value="1"/>
</dbReference>
<name>A0A8H5TS01_FUSHE</name>
<dbReference type="Gene3D" id="3.30.1330.40">
    <property type="entry name" value="RutC-like"/>
    <property type="match status" value="1"/>
</dbReference>
<proteinExistence type="predicted"/>
<dbReference type="InterPro" id="IPR006175">
    <property type="entry name" value="YjgF/YER057c/UK114"/>
</dbReference>
<dbReference type="SUPFAM" id="SSF55298">
    <property type="entry name" value="YjgF-like"/>
    <property type="match status" value="1"/>
</dbReference>
<evidence type="ECO:0000313" key="2">
    <source>
        <dbReference type="Proteomes" id="UP000567885"/>
    </source>
</evidence>
<dbReference type="PANTHER" id="PTHR11803:SF39">
    <property type="entry name" value="2-IMINOBUTANOATE_2-IMINOPROPANOATE DEAMINASE"/>
    <property type="match status" value="1"/>
</dbReference>
<comment type="caution">
    <text evidence="1">The sequence shown here is derived from an EMBL/GenBank/DDBJ whole genome shotgun (WGS) entry which is preliminary data.</text>
</comment>
<sequence>MSELKYTSYEGAGQYLTKLLGYSQSVRVGDKIEISGQGGWTFENETLNFAESQLEQIDQTFINVDKTLKTAGGKGWVQVYKVTSLHTEITPEVGQRMAENYKKWMPDHKVIWTQYGVKQLGAPEMKVEIEVVAYDPEGASTA</sequence>
<dbReference type="GO" id="GO:0005829">
    <property type="term" value="C:cytosol"/>
    <property type="evidence" value="ECO:0007669"/>
    <property type="project" value="TreeGrafter"/>
</dbReference>
<dbReference type="Proteomes" id="UP000567885">
    <property type="component" value="Unassembled WGS sequence"/>
</dbReference>
<evidence type="ECO:0000313" key="1">
    <source>
        <dbReference type="EMBL" id="KAF5676181.1"/>
    </source>
</evidence>
<dbReference type="PANTHER" id="PTHR11803">
    <property type="entry name" value="2-IMINOBUTANOATE/2-IMINOPROPANOATE DEAMINASE RIDA"/>
    <property type="match status" value="1"/>
</dbReference>
<protein>
    <submittedName>
        <fullName evidence="1">L-psp endoribonuclease family</fullName>
    </submittedName>
</protein>
<dbReference type="OrthoDB" id="309640at2759"/>
<organism evidence="1 2">
    <name type="scientific">Fusarium heterosporum</name>
    <dbReference type="NCBI Taxonomy" id="42747"/>
    <lineage>
        <taxon>Eukaryota</taxon>
        <taxon>Fungi</taxon>
        <taxon>Dikarya</taxon>
        <taxon>Ascomycota</taxon>
        <taxon>Pezizomycotina</taxon>
        <taxon>Sordariomycetes</taxon>
        <taxon>Hypocreomycetidae</taxon>
        <taxon>Hypocreales</taxon>
        <taxon>Nectriaceae</taxon>
        <taxon>Fusarium</taxon>
        <taxon>Fusarium heterosporum species complex</taxon>
    </lineage>
</organism>
<dbReference type="AlphaFoldDB" id="A0A8H5TS01"/>
<keyword evidence="2" id="KW-1185">Reference proteome</keyword>
<dbReference type="GO" id="GO:0005739">
    <property type="term" value="C:mitochondrion"/>
    <property type="evidence" value="ECO:0007669"/>
    <property type="project" value="TreeGrafter"/>
</dbReference>
<accession>A0A8H5TS01</accession>
<dbReference type="InterPro" id="IPR035959">
    <property type="entry name" value="RutC-like_sf"/>
</dbReference>
<gene>
    <name evidence="1" type="ORF">FHETE_2308</name>
</gene>
<dbReference type="CDD" id="cd06152">
    <property type="entry name" value="YjgF_YER057c_UK114_like_4"/>
    <property type="match status" value="1"/>
</dbReference>
<dbReference type="GO" id="GO:0019239">
    <property type="term" value="F:deaminase activity"/>
    <property type="evidence" value="ECO:0007669"/>
    <property type="project" value="TreeGrafter"/>
</dbReference>
<dbReference type="EMBL" id="JAAGWQ010000035">
    <property type="protein sequence ID" value="KAF5676181.1"/>
    <property type="molecule type" value="Genomic_DNA"/>
</dbReference>